<dbReference type="AlphaFoldDB" id="F4WB90"/>
<feature type="region of interest" description="Disordered" evidence="1">
    <location>
        <begin position="68"/>
        <end position="100"/>
    </location>
</feature>
<evidence type="ECO:0000256" key="1">
    <source>
        <dbReference type="SAM" id="MobiDB-lite"/>
    </source>
</evidence>
<keyword evidence="3" id="KW-1185">Reference proteome</keyword>
<organism evidence="3">
    <name type="scientific">Acromyrmex echinatior</name>
    <name type="common">Panamanian leafcutter ant</name>
    <name type="synonym">Acromyrmex octospinosus echinatior</name>
    <dbReference type="NCBI Taxonomy" id="103372"/>
    <lineage>
        <taxon>Eukaryota</taxon>
        <taxon>Metazoa</taxon>
        <taxon>Ecdysozoa</taxon>
        <taxon>Arthropoda</taxon>
        <taxon>Hexapoda</taxon>
        <taxon>Insecta</taxon>
        <taxon>Pterygota</taxon>
        <taxon>Neoptera</taxon>
        <taxon>Endopterygota</taxon>
        <taxon>Hymenoptera</taxon>
        <taxon>Apocrita</taxon>
        <taxon>Aculeata</taxon>
        <taxon>Formicoidea</taxon>
        <taxon>Formicidae</taxon>
        <taxon>Myrmicinae</taxon>
        <taxon>Acromyrmex</taxon>
    </lineage>
</organism>
<name>F4WB90_ACREC</name>
<dbReference type="InParanoid" id="F4WB90"/>
<gene>
    <name evidence="2" type="ORF">G5I_02796</name>
</gene>
<proteinExistence type="predicted"/>
<accession>F4WB90</accession>
<evidence type="ECO:0000313" key="3">
    <source>
        <dbReference type="Proteomes" id="UP000007755"/>
    </source>
</evidence>
<reference evidence="2" key="1">
    <citation type="submission" date="2011-02" db="EMBL/GenBank/DDBJ databases">
        <title>The genome of the leaf-cutting ant Acromyrmex echinatior suggests key adaptations to social evolution and fungus farming.</title>
        <authorList>
            <person name="Nygaard S."/>
            <person name="Zhang G."/>
        </authorList>
    </citation>
    <scope>NUCLEOTIDE SEQUENCE</scope>
</reference>
<evidence type="ECO:0000313" key="2">
    <source>
        <dbReference type="EMBL" id="EGI68541.1"/>
    </source>
</evidence>
<dbReference type="Proteomes" id="UP000007755">
    <property type="component" value="Unassembled WGS sequence"/>
</dbReference>
<sequence>MTAGRAVAVANESAGTHLITDNRKASLDLTADRVDSKPWRTTNDGAALASCVPYPEKSDTLWKRASAANDENAENKKGNAKSVYSLPRGDGGGSDGGDGDGSRLLAQLRALSMNREYRDRFSGILLNAAKLLQVRVRLLLGTLVRAGGENTGGTSVSRRPRRGPRLFLAVGGPTTGRSRKLQLLSLPLVT</sequence>
<protein>
    <submittedName>
        <fullName evidence="2">Uncharacterized protein</fullName>
    </submittedName>
</protein>
<dbReference type="EMBL" id="GL888059">
    <property type="protein sequence ID" value="EGI68541.1"/>
    <property type="molecule type" value="Genomic_DNA"/>
</dbReference>